<keyword evidence="4" id="KW-0325">Glycoprotein</keyword>
<dbReference type="SUPFAM" id="SSF56487">
    <property type="entry name" value="SRCR-like"/>
    <property type="match status" value="3"/>
</dbReference>
<feature type="disulfide bond" evidence="5">
    <location>
        <begin position="277"/>
        <end position="338"/>
    </location>
</feature>
<feature type="domain" description="SRCR" evidence="6">
    <location>
        <begin position="19"/>
        <end position="119"/>
    </location>
</feature>
<evidence type="ECO:0000259" key="6">
    <source>
        <dbReference type="PROSITE" id="PS50287"/>
    </source>
</evidence>
<dbReference type="InterPro" id="IPR001190">
    <property type="entry name" value="SRCR"/>
</dbReference>
<feature type="domain" description="SRCR" evidence="6">
    <location>
        <begin position="133"/>
        <end position="233"/>
    </location>
</feature>
<evidence type="ECO:0000313" key="8">
    <source>
        <dbReference type="Proteomes" id="UP000472241"/>
    </source>
</evidence>
<dbReference type="GO" id="GO:0004252">
    <property type="term" value="F:serine-type endopeptidase activity"/>
    <property type="evidence" value="ECO:0007669"/>
    <property type="project" value="TreeGrafter"/>
</dbReference>
<feature type="disulfide bond" evidence="5">
    <location>
        <begin position="171"/>
        <end position="232"/>
    </location>
</feature>
<organism evidence="7 8">
    <name type="scientific">Lynx canadensis</name>
    <name type="common">Canada lynx</name>
    <name type="synonym">Felis canadensis</name>
    <dbReference type="NCBI Taxonomy" id="61383"/>
    <lineage>
        <taxon>Eukaryota</taxon>
        <taxon>Metazoa</taxon>
        <taxon>Chordata</taxon>
        <taxon>Craniata</taxon>
        <taxon>Vertebrata</taxon>
        <taxon>Euteleostomi</taxon>
        <taxon>Mammalia</taxon>
        <taxon>Eutheria</taxon>
        <taxon>Laurasiatheria</taxon>
        <taxon>Carnivora</taxon>
        <taxon>Feliformia</taxon>
        <taxon>Felidae</taxon>
        <taxon>Felinae</taxon>
        <taxon>Lynx</taxon>
    </lineage>
</organism>
<dbReference type="Ensembl" id="ENSLCNT00005022625.1">
    <property type="protein sequence ID" value="ENSLCNP00005020207.1"/>
    <property type="gene ID" value="ENSLCNG00005013184.1"/>
</dbReference>
<dbReference type="AlphaFoldDB" id="A0A667GYP6"/>
<dbReference type="PROSITE" id="PS00420">
    <property type="entry name" value="SRCR_1"/>
    <property type="match status" value="2"/>
</dbReference>
<dbReference type="Proteomes" id="UP000472241">
    <property type="component" value="Unplaced"/>
</dbReference>
<reference evidence="7" key="2">
    <citation type="submission" date="2025-09" db="UniProtKB">
        <authorList>
            <consortium name="Ensembl"/>
        </authorList>
    </citation>
    <scope>IDENTIFICATION</scope>
</reference>
<keyword evidence="1" id="KW-0732">Signal</keyword>
<feature type="domain" description="SRCR" evidence="6">
    <location>
        <begin position="239"/>
        <end position="339"/>
    </location>
</feature>
<feature type="disulfide bond" evidence="5">
    <location>
        <begin position="308"/>
        <end position="318"/>
    </location>
</feature>
<dbReference type="PRINTS" id="PR00258">
    <property type="entry name" value="SPERACTRCPTR"/>
</dbReference>
<evidence type="ECO:0000256" key="3">
    <source>
        <dbReference type="ARBA" id="ARBA00023157"/>
    </source>
</evidence>
<feature type="disulfide bond" evidence="5">
    <location>
        <begin position="44"/>
        <end position="108"/>
    </location>
</feature>
<feature type="disulfide bond" evidence="5">
    <location>
        <begin position="88"/>
        <end position="98"/>
    </location>
</feature>
<evidence type="ECO:0000256" key="1">
    <source>
        <dbReference type="ARBA" id="ARBA00022729"/>
    </source>
</evidence>
<protein>
    <recommendedName>
        <fullName evidence="6">SRCR domain-containing protein</fullName>
    </recommendedName>
</protein>
<sequence length="357" mass="37424">IINLTISRCSVSPGASMTVRLVNGTGRCSGRVEVLIQGTWGTVCDDLWDLAEATVVCRQLQCGQAVAAPTGAHFGAGSGKILLDDVQCAGSESHLGQCAHRGEARHNCGHLEDAGVVCTGEGPSSFRRDWPDLRLVGGSGRCSGRVEVLHQEAWGTVCDDLWDLNEAEVVCRQLGCGWAASALGKAHFGPGSGDIFLDNVQCSGMERSLGQCAHLGWSEHNCGHHEDAGVICSEDGPELRLVGGSGRCSGRLEVLHQGAWGTVCDDLWDLNEAKVVCRQLGCGRAIAAPGKAHFGPGSGNILLDNIQCSGSENHLGQCLSSGWSDHNCGHHEDAGVVCSGSLSPRGSFFLNFQPATS</sequence>
<feature type="disulfide bond" evidence="5">
    <location>
        <begin position="57"/>
        <end position="118"/>
    </location>
</feature>
<dbReference type="Gene3D" id="3.10.250.10">
    <property type="entry name" value="SRCR-like domain"/>
    <property type="match status" value="3"/>
</dbReference>
<feature type="disulfide bond" evidence="5">
    <location>
        <begin position="158"/>
        <end position="222"/>
    </location>
</feature>
<dbReference type="GO" id="GO:0031638">
    <property type="term" value="P:zymogen activation"/>
    <property type="evidence" value="ECO:0007669"/>
    <property type="project" value="TreeGrafter"/>
</dbReference>
<name>A0A667GYP6_LYNCA</name>
<evidence type="ECO:0000256" key="2">
    <source>
        <dbReference type="ARBA" id="ARBA00022737"/>
    </source>
</evidence>
<keyword evidence="2" id="KW-0677">Repeat</keyword>
<evidence type="ECO:0000256" key="5">
    <source>
        <dbReference type="PROSITE-ProRule" id="PRU00196"/>
    </source>
</evidence>
<feature type="disulfide bond" evidence="5">
    <location>
        <begin position="202"/>
        <end position="212"/>
    </location>
</feature>
<dbReference type="PANTHER" id="PTHR48071:SF27">
    <property type="entry name" value="SCAVENGER RECEPTOR CYSTEINE-RICH TYPE 1 PROTEIN M130-LIKE"/>
    <property type="match status" value="1"/>
</dbReference>
<dbReference type="SMART" id="SM00202">
    <property type="entry name" value="SR"/>
    <property type="match status" value="3"/>
</dbReference>
<dbReference type="GO" id="GO:0005886">
    <property type="term" value="C:plasma membrane"/>
    <property type="evidence" value="ECO:0007669"/>
    <property type="project" value="TreeGrafter"/>
</dbReference>
<dbReference type="FunFam" id="3.10.250.10:FF:000003">
    <property type="entry name" value="Deleted in malignant brain tumors 1"/>
    <property type="match status" value="3"/>
</dbReference>
<evidence type="ECO:0000313" key="7">
    <source>
        <dbReference type="Ensembl" id="ENSLCNP00005020207.1"/>
    </source>
</evidence>
<reference evidence="7" key="1">
    <citation type="submission" date="2025-08" db="UniProtKB">
        <authorList>
            <consortium name="Ensembl"/>
        </authorList>
    </citation>
    <scope>IDENTIFICATION</scope>
</reference>
<feature type="disulfide bond" evidence="5">
    <location>
        <begin position="264"/>
        <end position="328"/>
    </location>
</feature>
<accession>A0A667GYP6</accession>
<evidence type="ECO:0000256" key="4">
    <source>
        <dbReference type="ARBA" id="ARBA00023180"/>
    </source>
</evidence>
<dbReference type="InterPro" id="IPR036772">
    <property type="entry name" value="SRCR-like_dom_sf"/>
</dbReference>
<dbReference type="PANTHER" id="PTHR48071">
    <property type="entry name" value="SRCR DOMAIN-CONTAINING PROTEIN"/>
    <property type="match status" value="1"/>
</dbReference>
<keyword evidence="8" id="KW-1185">Reference proteome</keyword>
<keyword evidence="3 5" id="KW-1015">Disulfide bond</keyword>
<proteinExistence type="predicted"/>
<dbReference type="Pfam" id="PF00530">
    <property type="entry name" value="SRCR"/>
    <property type="match status" value="3"/>
</dbReference>
<dbReference type="PROSITE" id="PS50287">
    <property type="entry name" value="SRCR_2"/>
    <property type="match status" value="3"/>
</dbReference>